<evidence type="ECO:0000313" key="2">
    <source>
        <dbReference type="Proteomes" id="UP000249723"/>
    </source>
</evidence>
<sequence length="666" mass="74877">MRMRGSSSIGSFIETLKEDSWTTQDHAVLENIITPRVVLCSVSDLVERVFEVVPSQFRVMSHRARKSGGKPRRGRHQDAQGSLQYRFQQEQQPANVSDPMRTASWVEGVARHARSYDARPREYRLSVATAQRPCRRGVRTELKPHYGMDSTASAGQQEVTRFLTCKAHLHPLGKVPLSWEHALGVFAFGLSARYWGNPGDAWAPELVKVVLDLEAHLLAQPTRQFAPGIAINKKHAYLVVLDHETCRVAPISHCWGRGFGQLAAVLSVLLDLDVYTAGFFPFSRYRCYGNTDKIRSPISFPTTGALFPTLLHATGSRVPQCEAASGLAAVSLLTAVFGSPFGRTVEFKEEPIELVSCATTNGDSVFAQCTTVFHLTRPSLQQNGDDSSSFVLKMKYVNPSSVNTEVNVLREINEALEEGRLPSTVAKHLAVLEHSASPPPPRSQVDDECMPAEPLPKVYCRAWPPYPEVSRRSIELLILRNPTPMPTPMWAVTPTSVSTTRTASFRQILQVFDQLLSVLLALFDHNFHHRDICIRHILHREGHLVLVDWSAGIVAPLGDAVLMGAMDSVIMRGAPRYAPIDVLWWNIRPDFDAPRRYELGHPLESWIYCFLDILSCHISPGDKIWDLLAFETPAVRDMADRWGRRVRLWKQGLMLTFLGWRDRLWR</sequence>
<dbReference type="AlphaFoldDB" id="A0A2X0M6R5"/>
<dbReference type="EMBL" id="FMWP01000047">
    <property type="protein sequence ID" value="SCZ93141.1"/>
    <property type="molecule type" value="Genomic_DNA"/>
</dbReference>
<gene>
    <name evidence="1" type="ORF">BZ3500_MVSOF-1268-A1-R1_CHR6-2G08486</name>
</gene>
<name>A0A2X0M6R5_9BASI</name>
<dbReference type="SUPFAM" id="SSF56112">
    <property type="entry name" value="Protein kinase-like (PK-like)"/>
    <property type="match status" value="1"/>
</dbReference>
<dbReference type="Proteomes" id="UP000249723">
    <property type="component" value="Unassembled WGS sequence"/>
</dbReference>
<evidence type="ECO:0000313" key="1">
    <source>
        <dbReference type="EMBL" id="SCZ93141.1"/>
    </source>
</evidence>
<organism evidence="1 2">
    <name type="scientific">Microbotryum saponariae</name>
    <dbReference type="NCBI Taxonomy" id="289078"/>
    <lineage>
        <taxon>Eukaryota</taxon>
        <taxon>Fungi</taxon>
        <taxon>Dikarya</taxon>
        <taxon>Basidiomycota</taxon>
        <taxon>Pucciniomycotina</taxon>
        <taxon>Microbotryomycetes</taxon>
        <taxon>Microbotryales</taxon>
        <taxon>Microbotryaceae</taxon>
        <taxon>Microbotryum</taxon>
    </lineage>
</organism>
<proteinExistence type="predicted"/>
<reference evidence="2" key="1">
    <citation type="submission" date="2016-10" db="EMBL/GenBank/DDBJ databases">
        <authorList>
            <person name="Jeantristanb JTB J.-T."/>
            <person name="Ricardo R."/>
        </authorList>
    </citation>
    <scope>NUCLEOTIDE SEQUENCE [LARGE SCALE GENOMIC DNA]</scope>
</reference>
<dbReference type="OrthoDB" id="5592585at2759"/>
<dbReference type="InterPro" id="IPR011009">
    <property type="entry name" value="Kinase-like_dom_sf"/>
</dbReference>
<accession>A0A2X0M6R5</accession>
<protein>
    <submittedName>
        <fullName evidence="1">BZ3500_MvSof-1268-A1-R1_Chr6-2g08486 protein</fullName>
    </submittedName>
</protein>
<keyword evidence="2" id="KW-1185">Reference proteome</keyword>